<sequence length="107" mass="12360">MPCSLEIKIIAFATMQLQTVETDTCLHYHNIQIQSKLLQQSTEFGRKEYSNLLFTKIGSLCSTNMNLWKAIIRGYAYNGPFEKCISMYMMKCLTEDSKPIILHTHMS</sequence>
<comment type="caution">
    <text evidence="1">The sequence shown here is derived from an EMBL/GenBank/DDBJ whole genome shotgun (WGS) entry which is preliminary data.</text>
</comment>
<evidence type="ECO:0000313" key="1">
    <source>
        <dbReference type="EMBL" id="CAK9160955.1"/>
    </source>
</evidence>
<keyword evidence="2" id="KW-1185">Reference proteome</keyword>
<dbReference type="Proteomes" id="UP001642360">
    <property type="component" value="Unassembled WGS sequence"/>
</dbReference>
<evidence type="ECO:0000313" key="2">
    <source>
        <dbReference type="Proteomes" id="UP001642360"/>
    </source>
</evidence>
<protein>
    <submittedName>
        <fullName evidence="1">Uncharacterized protein</fullName>
    </submittedName>
</protein>
<dbReference type="EMBL" id="CAUOFW020003613">
    <property type="protein sequence ID" value="CAK9160955.1"/>
    <property type="molecule type" value="Genomic_DNA"/>
</dbReference>
<gene>
    <name evidence="1" type="ORF">ILEXP_LOCUS29746</name>
</gene>
<proteinExistence type="predicted"/>
<organism evidence="1 2">
    <name type="scientific">Ilex paraguariensis</name>
    <name type="common">yerba mate</name>
    <dbReference type="NCBI Taxonomy" id="185542"/>
    <lineage>
        <taxon>Eukaryota</taxon>
        <taxon>Viridiplantae</taxon>
        <taxon>Streptophyta</taxon>
        <taxon>Embryophyta</taxon>
        <taxon>Tracheophyta</taxon>
        <taxon>Spermatophyta</taxon>
        <taxon>Magnoliopsida</taxon>
        <taxon>eudicotyledons</taxon>
        <taxon>Gunneridae</taxon>
        <taxon>Pentapetalae</taxon>
        <taxon>asterids</taxon>
        <taxon>campanulids</taxon>
        <taxon>Aquifoliales</taxon>
        <taxon>Aquifoliaceae</taxon>
        <taxon>Ilex</taxon>
    </lineage>
</organism>
<accession>A0ABC8SV74</accession>
<reference evidence="1 2" key="1">
    <citation type="submission" date="2024-02" db="EMBL/GenBank/DDBJ databases">
        <authorList>
            <person name="Vignale AGUSTIN F."/>
            <person name="Sosa J E."/>
            <person name="Modenutti C."/>
        </authorList>
    </citation>
    <scope>NUCLEOTIDE SEQUENCE [LARGE SCALE GENOMIC DNA]</scope>
</reference>
<name>A0ABC8SV74_9AQUA</name>
<dbReference type="AlphaFoldDB" id="A0ABC8SV74"/>